<keyword evidence="2" id="KW-0812">Transmembrane</keyword>
<reference evidence="4" key="1">
    <citation type="submission" date="2021-04" db="EMBL/GenBank/DDBJ databases">
        <title>Genomic sequence of Actinosynnema pretiosum subsp. pretiosum ATCC 31280 (C-14919).</title>
        <authorList>
            <person name="Bai L."/>
            <person name="Wang X."/>
            <person name="Xiao Y."/>
        </authorList>
    </citation>
    <scope>NUCLEOTIDE SEQUENCE</scope>
    <source>
        <strain evidence="4">ATCC 31280</strain>
    </source>
</reference>
<feature type="chain" id="PRO_5041308957" evidence="3">
    <location>
        <begin position="25"/>
        <end position="366"/>
    </location>
</feature>
<feature type="transmembrane region" description="Helical" evidence="2">
    <location>
        <begin position="286"/>
        <end position="305"/>
    </location>
</feature>
<feature type="signal peptide" evidence="3">
    <location>
        <begin position="1"/>
        <end position="24"/>
    </location>
</feature>
<feature type="compositionally biased region" description="Polar residues" evidence="1">
    <location>
        <begin position="332"/>
        <end position="342"/>
    </location>
</feature>
<evidence type="ECO:0000256" key="3">
    <source>
        <dbReference type="SAM" id="SignalP"/>
    </source>
</evidence>
<dbReference type="Proteomes" id="UP000677152">
    <property type="component" value="Chromosome"/>
</dbReference>
<keyword evidence="3" id="KW-0732">Signal</keyword>
<protein>
    <submittedName>
        <fullName evidence="4">DUF916 domain-containing protein</fullName>
    </submittedName>
</protein>
<gene>
    <name evidence="4" type="ORF">KCV87_05625</name>
</gene>
<dbReference type="AlphaFoldDB" id="A0AA45L8H4"/>
<organism evidence="4 5">
    <name type="scientific">Actinosynnema pretiosum subsp. pretiosum</name>
    <dbReference type="NCBI Taxonomy" id="103721"/>
    <lineage>
        <taxon>Bacteria</taxon>
        <taxon>Bacillati</taxon>
        <taxon>Actinomycetota</taxon>
        <taxon>Actinomycetes</taxon>
        <taxon>Pseudonocardiales</taxon>
        <taxon>Pseudonocardiaceae</taxon>
        <taxon>Actinosynnema</taxon>
    </lineage>
</organism>
<sequence>MTARTLAALLIPPLLLLGPAPLAAAQESPSVTWGVRPADNALGKARPNFGYTAAPGAVIADELLVTNHERRALTFRVYAADAFTTSSGQLDLLPAGTPSEHVGTWVAFGQGEVTVQAGQTVPVPFTVSVPASATPGDHSGGVVTSLGVADASSGITVDRRLGSRMHVRVGGALAPSLEVRDLTVDYAGSANPVGPGSAKVSYTVVNTGNTRLTATQSVRVEGPFGWLGADAEAAALPELLPGESATREAVASVPPSGRITAAVTLVSMVPGGTVLEPVVGTGDVLAIPWAAVISLLLLLCAALGLRARARARRAGEERRIAAAVDAALNRDQAGSGTSQIGRNTEVEAGTEAEAGPATESDEAVKP</sequence>
<evidence type="ECO:0000313" key="4">
    <source>
        <dbReference type="EMBL" id="QUF05579.1"/>
    </source>
</evidence>
<proteinExistence type="predicted"/>
<evidence type="ECO:0000313" key="5">
    <source>
        <dbReference type="Proteomes" id="UP000677152"/>
    </source>
</evidence>
<accession>A0AA45L8H4</accession>
<feature type="region of interest" description="Disordered" evidence="1">
    <location>
        <begin position="331"/>
        <end position="366"/>
    </location>
</feature>
<feature type="compositionally biased region" description="Low complexity" evidence="1">
    <location>
        <begin position="346"/>
        <end position="358"/>
    </location>
</feature>
<keyword evidence="2" id="KW-0472">Membrane</keyword>
<name>A0AA45L8H4_9PSEU</name>
<keyword evidence="2" id="KW-1133">Transmembrane helix</keyword>
<evidence type="ECO:0000256" key="1">
    <source>
        <dbReference type="SAM" id="MobiDB-lite"/>
    </source>
</evidence>
<evidence type="ECO:0000256" key="2">
    <source>
        <dbReference type="SAM" id="Phobius"/>
    </source>
</evidence>
<dbReference type="EMBL" id="CP073249">
    <property type="protein sequence ID" value="QUF05579.1"/>
    <property type="molecule type" value="Genomic_DNA"/>
</dbReference>